<evidence type="ECO:0000256" key="4">
    <source>
        <dbReference type="ARBA" id="ARBA00022801"/>
    </source>
</evidence>
<keyword evidence="4 8" id="KW-0378">Hydrolase</keyword>
<feature type="domain" description="PLA2c" evidence="10">
    <location>
        <begin position="37"/>
        <end position="613"/>
    </location>
</feature>
<reference evidence="11" key="1">
    <citation type="submission" date="2020-05" db="EMBL/GenBank/DDBJ databases">
        <title>Mycena genomes resolve the evolution of fungal bioluminescence.</title>
        <authorList>
            <person name="Tsai I.J."/>
        </authorList>
    </citation>
    <scope>NUCLEOTIDE SEQUENCE</scope>
    <source>
        <strain evidence="11">110903Hualien_Pintung</strain>
    </source>
</reference>
<keyword evidence="12" id="KW-1185">Reference proteome</keyword>
<dbReference type="OrthoDB" id="4084751at2759"/>
<proteinExistence type="inferred from homology"/>
<dbReference type="PANTHER" id="PTHR10728:SF33">
    <property type="entry name" value="LYSOPHOSPHOLIPASE 1-RELATED"/>
    <property type="match status" value="1"/>
</dbReference>
<sequence length="1121" mass="122109">MPAAAPAAGLRLVVLLALALQVATTLGAAAVGPTIERCPHGFELVRRGQAISASERQYMEQRREKKLPGAFKTYLENVKSTGHALPAYVEDIMQAKEACGLPSVGIATSGGGFRAAIFGAGVLNALDGRNSSSVRKGTGGLLQTATHLAGLSGGSWLVTSLVQANFPTFQHLVFGDGQDFGGWLPEYSLWTPTNDTAQQSEYAQELLVEIALKAKHFPVSVGDVWGRALARHFTNGTTLANFFDDNGHGESILFSELMTRVPTLASYEQPLPMMVVNLDSSNIINGTYAAEAEVPLNAPIFEINLFEFGSYDGVLAAHIPLKYLGTTNNSVCVTGFDEAMFLSGTSSNLWNELNITGDPAYLIESTSNFSLLVNETYPQSPNLRLDTSNYPNPFFGVSPKTFVDADETILSLCDGGEDGEITPYQPMLVKDRNIDVIIGIDANNDGEDYADGTSLIATQQRFQLPGYQNGFLHFPVVPTTPEGFISANLTSKPTFFGCDSATASDPHSGPPGPLLVYIANGAPPRDGSPPLTNTSTFQGTYTAEEVQGMLDQTFVVATQGAALGPNLEDPEWPHGTRPMLTSTTITLGIRMPLLKVPGCELQQLQHGFEGRRSLPSPTMRPMPISRRVQILAAIGGVALIMLALGHANSHSSLSPARWLPGSARYDDGSPTLGFAEGVAHMMGWESAGEVVPEAVYKAAPNGKKPLLLKGPPTTSYKDNLLPDVKYITSWHGDGISNDIMAYMTLLFLAKMTERVAIMDSFFPNPQHVGAGYDEEHQPKNLDFSEAFDIPRFTKLTGVDVVQWSQVKNASTDDLDTLGCWDLESLNRWGPHIGQTIDQLRIDISYTPAPNWAKLNPGAEGDPWSRISVLIALAFPEIYKLAMASQQPAKSRHLGVELPPDQHLVCFDFLFSTVETMGNDLFHDYSSVWRLIGQHLHFHPKVERLAQEQLRKMFHLSETEPIPPFISVHVRHNDFQIWCGDQSLEDCFAPFSQYAYRIKRMQKLLLATKGLSVNHVVVTSDENSKEFWAQVASYGYKSPDHSTTKEDHGPFYPFLIDGAILAMGSAIVGTDRSTLSGIAGKRVESWQGGPSYYVRWGGPGVDRDDHPDWGCCKTPGCECEGI</sequence>
<organism evidence="11 12">
    <name type="scientific">Mycena chlorophos</name>
    <name type="common">Agaric fungus</name>
    <name type="synonym">Agaricus chlorophos</name>
    <dbReference type="NCBI Taxonomy" id="658473"/>
    <lineage>
        <taxon>Eukaryota</taxon>
        <taxon>Fungi</taxon>
        <taxon>Dikarya</taxon>
        <taxon>Basidiomycota</taxon>
        <taxon>Agaricomycotina</taxon>
        <taxon>Agaricomycetes</taxon>
        <taxon>Agaricomycetidae</taxon>
        <taxon>Agaricales</taxon>
        <taxon>Marasmiineae</taxon>
        <taxon>Mycenaceae</taxon>
        <taxon>Mycena</taxon>
    </lineage>
</organism>
<accession>A0A8H6S346</accession>
<dbReference type="Gene3D" id="3.40.1090.10">
    <property type="entry name" value="Cytosolic phospholipase A2 catalytic domain"/>
    <property type="match status" value="1"/>
</dbReference>
<evidence type="ECO:0000256" key="8">
    <source>
        <dbReference type="PROSITE-ProRule" id="PRU00555"/>
    </source>
</evidence>
<dbReference type="SUPFAM" id="SSF52151">
    <property type="entry name" value="FabD/lysophospholipase-like"/>
    <property type="match status" value="1"/>
</dbReference>
<evidence type="ECO:0000256" key="6">
    <source>
        <dbReference type="ARBA" id="ARBA00023098"/>
    </source>
</evidence>
<gene>
    <name evidence="11" type="ORF">HMN09_01276900</name>
</gene>
<evidence type="ECO:0000313" key="11">
    <source>
        <dbReference type="EMBL" id="KAF7290982.1"/>
    </source>
</evidence>
<dbReference type="PROSITE" id="PS51210">
    <property type="entry name" value="PLA2C"/>
    <property type="match status" value="1"/>
</dbReference>
<dbReference type="InterPro" id="IPR002642">
    <property type="entry name" value="LysoPLipase_cat_dom"/>
</dbReference>
<evidence type="ECO:0000256" key="1">
    <source>
        <dbReference type="ARBA" id="ARBA00008780"/>
    </source>
</evidence>
<protein>
    <recommendedName>
        <fullName evidence="2 9">Lysophospholipase</fullName>
        <ecNumber evidence="2 9">3.1.1.5</ecNumber>
    </recommendedName>
</protein>
<evidence type="ECO:0000256" key="7">
    <source>
        <dbReference type="ARBA" id="ARBA00023180"/>
    </source>
</evidence>
<dbReference type="GO" id="GO:0005829">
    <property type="term" value="C:cytosol"/>
    <property type="evidence" value="ECO:0007669"/>
    <property type="project" value="TreeGrafter"/>
</dbReference>
<evidence type="ECO:0000313" key="12">
    <source>
        <dbReference type="Proteomes" id="UP000613580"/>
    </source>
</evidence>
<comment type="catalytic activity">
    <reaction evidence="9">
        <text>a 1-acyl-sn-glycero-3-phosphocholine + H2O = sn-glycerol 3-phosphocholine + a fatty acid + H(+)</text>
        <dbReference type="Rhea" id="RHEA:15177"/>
        <dbReference type="ChEBI" id="CHEBI:15377"/>
        <dbReference type="ChEBI" id="CHEBI:15378"/>
        <dbReference type="ChEBI" id="CHEBI:16870"/>
        <dbReference type="ChEBI" id="CHEBI:28868"/>
        <dbReference type="ChEBI" id="CHEBI:58168"/>
        <dbReference type="EC" id="3.1.1.5"/>
    </reaction>
</comment>
<dbReference type="EC" id="3.1.1.5" evidence="2 9"/>
<dbReference type="Proteomes" id="UP000613580">
    <property type="component" value="Unassembled WGS sequence"/>
</dbReference>
<dbReference type="InterPro" id="IPR016035">
    <property type="entry name" value="Acyl_Trfase/lysoPLipase"/>
</dbReference>
<evidence type="ECO:0000256" key="3">
    <source>
        <dbReference type="ARBA" id="ARBA00022729"/>
    </source>
</evidence>
<dbReference type="CDD" id="cd11296">
    <property type="entry name" value="O-FucT_like"/>
    <property type="match status" value="1"/>
</dbReference>
<evidence type="ECO:0000259" key="10">
    <source>
        <dbReference type="PROSITE" id="PS51210"/>
    </source>
</evidence>
<feature type="chain" id="PRO_5034675227" description="Lysophospholipase" evidence="9">
    <location>
        <begin position="28"/>
        <end position="1121"/>
    </location>
</feature>
<dbReference type="AlphaFoldDB" id="A0A8H6S346"/>
<dbReference type="SMART" id="SM00022">
    <property type="entry name" value="PLAc"/>
    <property type="match status" value="1"/>
</dbReference>
<keyword evidence="6 8" id="KW-0443">Lipid metabolism</keyword>
<dbReference type="PANTHER" id="PTHR10728">
    <property type="entry name" value="CYTOSOLIC PHOSPHOLIPASE A2"/>
    <property type="match status" value="1"/>
</dbReference>
<dbReference type="EMBL" id="JACAZE010000025">
    <property type="protein sequence ID" value="KAF7290982.1"/>
    <property type="molecule type" value="Genomic_DNA"/>
</dbReference>
<dbReference type="Pfam" id="PF01735">
    <property type="entry name" value="PLA2_B"/>
    <property type="match status" value="1"/>
</dbReference>
<dbReference type="GO" id="GO:0004622">
    <property type="term" value="F:phosphatidylcholine lysophospholipase activity"/>
    <property type="evidence" value="ECO:0007669"/>
    <property type="project" value="UniProtKB-EC"/>
</dbReference>
<comment type="caution">
    <text evidence="11">The sequence shown here is derived from an EMBL/GenBank/DDBJ whole genome shotgun (WGS) entry which is preliminary data.</text>
</comment>
<name>A0A8H6S346_MYCCL</name>
<evidence type="ECO:0000256" key="5">
    <source>
        <dbReference type="ARBA" id="ARBA00022963"/>
    </source>
</evidence>
<dbReference type="GO" id="GO:0004623">
    <property type="term" value="F:phospholipase A2 activity"/>
    <property type="evidence" value="ECO:0007669"/>
    <property type="project" value="TreeGrafter"/>
</dbReference>
<keyword evidence="7" id="KW-0325">Glycoprotein</keyword>
<feature type="signal peptide" evidence="9">
    <location>
        <begin position="1"/>
        <end position="27"/>
    </location>
</feature>
<evidence type="ECO:0000256" key="2">
    <source>
        <dbReference type="ARBA" id="ARBA00013274"/>
    </source>
</evidence>
<evidence type="ECO:0000256" key="9">
    <source>
        <dbReference type="RuleBase" id="RU362103"/>
    </source>
</evidence>
<dbReference type="Gene3D" id="3.40.50.11350">
    <property type="match status" value="1"/>
</dbReference>
<keyword evidence="3 9" id="KW-0732">Signal</keyword>
<dbReference type="GO" id="GO:0046475">
    <property type="term" value="P:glycerophospholipid catabolic process"/>
    <property type="evidence" value="ECO:0007669"/>
    <property type="project" value="TreeGrafter"/>
</dbReference>
<comment type="similarity">
    <text evidence="1 9">Belongs to the lysophospholipase family.</text>
</comment>
<keyword evidence="5 8" id="KW-0442">Lipid degradation</keyword>